<evidence type="ECO:0000256" key="3">
    <source>
        <dbReference type="SAM" id="SignalP"/>
    </source>
</evidence>
<evidence type="ECO:0000256" key="2">
    <source>
        <dbReference type="RuleBase" id="RU000411"/>
    </source>
</evidence>
<dbReference type="SUPFAM" id="SSF56574">
    <property type="entry name" value="Serpins"/>
    <property type="match status" value="1"/>
</dbReference>
<dbReference type="Pfam" id="PF00079">
    <property type="entry name" value="Serpin"/>
    <property type="match status" value="1"/>
</dbReference>
<dbReference type="PANTHER" id="PTHR11461:SF194">
    <property type="entry name" value="KALLISTATIN"/>
    <property type="match status" value="1"/>
</dbReference>
<evidence type="ECO:0000259" key="4">
    <source>
        <dbReference type="SMART" id="SM00093"/>
    </source>
</evidence>
<evidence type="ECO:0000313" key="5">
    <source>
        <dbReference type="EMBL" id="ELK27062.1"/>
    </source>
</evidence>
<dbReference type="PANTHER" id="PTHR11461">
    <property type="entry name" value="SERINE PROTEASE INHIBITOR, SERPIN"/>
    <property type="match status" value="1"/>
</dbReference>
<proteinExistence type="inferred from homology"/>
<name>L5LM10_MYODS</name>
<dbReference type="InterPro" id="IPR023796">
    <property type="entry name" value="Serpin_dom"/>
</dbReference>
<dbReference type="MEROPS" id="I04.003"/>
<evidence type="ECO:0000256" key="1">
    <source>
        <dbReference type="ARBA" id="ARBA00009500"/>
    </source>
</evidence>
<reference evidence="6" key="1">
    <citation type="journal article" date="2013" name="Science">
        <title>Comparative analysis of bat genomes provides insight into the evolution of flight and immunity.</title>
        <authorList>
            <person name="Zhang G."/>
            <person name="Cowled C."/>
            <person name="Shi Z."/>
            <person name="Huang Z."/>
            <person name="Bishop-Lilly K.A."/>
            <person name="Fang X."/>
            <person name="Wynne J.W."/>
            <person name="Xiong Z."/>
            <person name="Baker M.L."/>
            <person name="Zhao W."/>
            <person name="Tachedjian M."/>
            <person name="Zhu Y."/>
            <person name="Zhou P."/>
            <person name="Jiang X."/>
            <person name="Ng J."/>
            <person name="Yang L."/>
            <person name="Wu L."/>
            <person name="Xiao J."/>
            <person name="Feng Y."/>
            <person name="Chen Y."/>
            <person name="Sun X."/>
            <person name="Zhang Y."/>
            <person name="Marsh G.A."/>
            <person name="Crameri G."/>
            <person name="Broder C.C."/>
            <person name="Frey K.G."/>
            <person name="Wang L.F."/>
            <person name="Wang J."/>
        </authorList>
    </citation>
    <scope>NUCLEOTIDE SEQUENCE [LARGE SCALE GENOMIC DNA]</scope>
</reference>
<dbReference type="Gene3D" id="3.30.497.10">
    <property type="entry name" value="Antithrombin, subunit I, domain 2"/>
    <property type="match status" value="1"/>
</dbReference>
<feature type="signal peptide" evidence="3">
    <location>
        <begin position="1"/>
        <end position="23"/>
    </location>
</feature>
<dbReference type="SMART" id="SM00093">
    <property type="entry name" value="SERPIN"/>
    <property type="match status" value="1"/>
</dbReference>
<feature type="domain" description="Serpin" evidence="4">
    <location>
        <begin position="52"/>
        <end position="416"/>
    </location>
</feature>
<dbReference type="InterPro" id="IPR036186">
    <property type="entry name" value="Serpin_sf"/>
</dbReference>
<dbReference type="PROSITE" id="PS00284">
    <property type="entry name" value="SERPIN"/>
    <property type="match status" value="1"/>
</dbReference>
<protein>
    <submittedName>
        <fullName evidence="5">Kallistatin</fullName>
    </submittedName>
</protein>
<dbReference type="KEGG" id="myd:102768650"/>
<sequence length="419" mass="46354">MQRADRLPLVLLGLLALSHGGRGQADGPQEGPGAEEVSPSLKIAPSNTAFAFNFYHLVASLNPGSNIFFSPLSISAAYAMLALGAREDTWAQILQGLAFNLTDTSEPDVHQGFQDLLHTLHRPHDQLETRMGSALFLSQGLPLRPRFQNDTAALYGSSLFPADFLDSEGAAQLINNHVRKETRGKIDNLVSGLSPQTVMVLVNYIYFKGQWKNPFSPHVTKPQDFHVDENTVVKVPMMFQNQDNQWYLHDKHVPCSVLRLDYKGGARALFILPDPGKMAQVEEVLTPEMLGRWSSLLEKRSYSRKLWLYLPKFSISGSYSLDQLLPRLGIRDLFSRQANLSGISARENLMVSKSVHKAVLDVDEAGTEAAAATSLSFTFFSATRSPGILMFNRPFLVAILSTDTQSILFLGKVVNPTKP</sequence>
<organism evidence="5 6">
    <name type="scientific">Myotis davidii</name>
    <name type="common">David's myotis</name>
    <dbReference type="NCBI Taxonomy" id="225400"/>
    <lineage>
        <taxon>Eukaryota</taxon>
        <taxon>Metazoa</taxon>
        <taxon>Chordata</taxon>
        <taxon>Craniata</taxon>
        <taxon>Vertebrata</taxon>
        <taxon>Euteleostomi</taxon>
        <taxon>Mammalia</taxon>
        <taxon>Eutheria</taxon>
        <taxon>Laurasiatheria</taxon>
        <taxon>Chiroptera</taxon>
        <taxon>Yangochiroptera</taxon>
        <taxon>Vespertilionidae</taxon>
        <taxon>Myotis</taxon>
    </lineage>
</organism>
<comment type="similarity">
    <text evidence="1 2">Belongs to the serpin family.</text>
</comment>
<dbReference type="eggNOG" id="KOG2392">
    <property type="taxonomic scope" value="Eukaryota"/>
</dbReference>
<keyword evidence="6" id="KW-1185">Reference proteome</keyword>
<dbReference type="OrthoDB" id="671595at2759"/>
<dbReference type="Gene3D" id="2.30.39.10">
    <property type="entry name" value="Alpha-1-antitrypsin, domain 1"/>
    <property type="match status" value="1"/>
</dbReference>
<dbReference type="InterPro" id="IPR042178">
    <property type="entry name" value="Serpin_sf_1"/>
</dbReference>
<dbReference type="FunFam" id="2.30.39.10:FF:000002">
    <property type="entry name" value="Serpin family D member 1"/>
    <property type="match status" value="1"/>
</dbReference>
<dbReference type="AlphaFoldDB" id="L5LM10"/>
<dbReference type="Proteomes" id="UP000010556">
    <property type="component" value="Unassembled WGS sequence"/>
</dbReference>
<dbReference type="GO" id="GO:0004867">
    <property type="term" value="F:serine-type endopeptidase inhibitor activity"/>
    <property type="evidence" value="ECO:0007669"/>
    <property type="project" value="InterPro"/>
</dbReference>
<dbReference type="FunFam" id="3.30.497.10:FF:000001">
    <property type="entry name" value="Serine protease inhibitor"/>
    <property type="match status" value="1"/>
</dbReference>
<dbReference type="InterPro" id="IPR042185">
    <property type="entry name" value="Serpin_sf_2"/>
</dbReference>
<dbReference type="InterPro" id="IPR000215">
    <property type="entry name" value="Serpin_fam"/>
</dbReference>
<gene>
    <name evidence="5" type="ORF">MDA_GLEAN10008168</name>
</gene>
<evidence type="ECO:0000313" key="6">
    <source>
        <dbReference type="Proteomes" id="UP000010556"/>
    </source>
</evidence>
<accession>L5LM10</accession>
<dbReference type="InterPro" id="IPR023795">
    <property type="entry name" value="Serpin_CS"/>
</dbReference>
<feature type="chain" id="PRO_5003970365" evidence="3">
    <location>
        <begin position="24"/>
        <end position="419"/>
    </location>
</feature>
<dbReference type="GO" id="GO:0005615">
    <property type="term" value="C:extracellular space"/>
    <property type="evidence" value="ECO:0007669"/>
    <property type="project" value="InterPro"/>
</dbReference>
<dbReference type="EMBL" id="KB110613">
    <property type="protein sequence ID" value="ELK27062.1"/>
    <property type="molecule type" value="Genomic_DNA"/>
</dbReference>
<keyword evidence="3" id="KW-0732">Signal</keyword>